<dbReference type="PANTHER" id="PTHR37484">
    <property type="entry name" value="ROD SHAPE-DETERMINING PROTEIN MRED"/>
    <property type="match status" value="1"/>
</dbReference>
<dbReference type="InterPro" id="IPR026034">
    <property type="entry name" value="MreD_proteobac"/>
</dbReference>
<accession>A0A847S9K1</accession>
<reference evidence="9 10" key="1">
    <citation type="submission" date="2020-04" db="EMBL/GenBank/DDBJ databases">
        <title>Draft genome of Leeia sp. IMCC25680.</title>
        <authorList>
            <person name="Song J."/>
            <person name="Cho J.-C."/>
        </authorList>
    </citation>
    <scope>NUCLEOTIDE SEQUENCE [LARGE SCALE GENOMIC DNA]</scope>
    <source>
        <strain evidence="9 10">IMCC25680</strain>
    </source>
</reference>
<gene>
    <name evidence="9" type="primary">mreD</name>
    <name evidence="9" type="ORF">HF682_16115</name>
</gene>
<proteinExistence type="inferred from homology"/>
<keyword evidence="3" id="KW-1003">Cell membrane</keyword>
<dbReference type="NCBIfam" id="TIGR03426">
    <property type="entry name" value="shape_MreD"/>
    <property type="match status" value="1"/>
</dbReference>
<dbReference type="InterPro" id="IPR007227">
    <property type="entry name" value="Cell_shape_determining_MreD"/>
</dbReference>
<evidence type="ECO:0000256" key="4">
    <source>
        <dbReference type="ARBA" id="ARBA00022692"/>
    </source>
</evidence>
<dbReference type="PIRSF" id="PIRSF018472">
    <property type="entry name" value="MreD_proteobac"/>
    <property type="match status" value="1"/>
</dbReference>
<dbReference type="RefSeq" id="WP_168878358.1">
    <property type="nucleotide sequence ID" value="NZ_JABAIM010000004.1"/>
</dbReference>
<keyword evidence="4 8" id="KW-0812">Transmembrane</keyword>
<name>A0A847S9K1_9NEIS</name>
<dbReference type="Proteomes" id="UP000587991">
    <property type="component" value="Unassembled WGS sequence"/>
</dbReference>
<dbReference type="GO" id="GO:0008360">
    <property type="term" value="P:regulation of cell shape"/>
    <property type="evidence" value="ECO:0007669"/>
    <property type="project" value="UniProtKB-KW"/>
</dbReference>
<organism evidence="9 10">
    <name type="scientific">Leeia aquatica</name>
    <dbReference type="NCBI Taxonomy" id="2725557"/>
    <lineage>
        <taxon>Bacteria</taxon>
        <taxon>Pseudomonadati</taxon>
        <taxon>Pseudomonadota</taxon>
        <taxon>Betaproteobacteria</taxon>
        <taxon>Neisseriales</taxon>
        <taxon>Leeiaceae</taxon>
        <taxon>Leeia</taxon>
    </lineage>
</organism>
<dbReference type="AlphaFoldDB" id="A0A847S9K1"/>
<evidence type="ECO:0000313" key="10">
    <source>
        <dbReference type="Proteomes" id="UP000587991"/>
    </source>
</evidence>
<dbReference type="GO" id="GO:0005886">
    <property type="term" value="C:plasma membrane"/>
    <property type="evidence" value="ECO:0007669"/>
    <property type="project" value="UniProtKB-SubCell"/>
</dbReference>
<feature type="transmembrane region" description="Helical" evidence="8">
    <location>
        <begin position="106"/>
        <end position="130"/>
    </location>
</feature>
<feature type="transmembrane region" description="Helical" evidence="8">
    <location>
        <begin position="136"/>
        <end position="157"/>
    </location>
</feature>
<keyword evidence="5" id="KW-0133">Cell shape</keyword>
<evidence type="ECO:0000313" key="9">
    <source>
        <dbReference type="EMBL" id="NLR76694.1"/>
    </source>
</evidence>
<dbReference type="Pfam" id="PF04093">
    <property type="entry name" value="MreD"/>
    <property type="match status" value="1"/>
</dbReference>
<evidence type="ECO:0000256" key="7">
    <source>
        <dbReference type="ARBA" id="ARBA00023136"/>
    </source>
</evidence>
<comment type="caution">
    <text evidence="9">The sequence shown here is derived from an EMBL/GenBank/DDBJ whole genome shotgun (WGS) entry which is preliminary data.</text>
</comment>
<evidence type="ECO:0000256" key="8">
    <source>
        <dbReference type="SAM" id="Phobius"/>
    </source>
</evidence>
<evidence type="ECO:0000256" key="3">
    <source>
        <dbReference type="ARBA" id="ARBA00022475"/>
    </source>
</evidence>
<dbReference type="PANTHER" id="PTHR37484:SF1">
    <property type="entry name" value="ROD SHAPE-DETERMINING PROTEIN MRED"/>
    <property type="match status" value="1"/>
</dbReference>
<comment type="subcellular location">
    <subcellularLocation>
        <location evidence="1">Cell membrane</location>
        <topology evidence="1">Multi-pass membrane protein</topology>
    </subcellularLocation>
</comment>
<protein>
    <submittedName>
        <fullName evidence="9">Rod shape-determining protein MreD</fullName>
    </submittedName>
</protein>
<keyword evidence="10" id="KW-1185">Reference proteome</keyword>
<evidence type="ECO:0000256" key="2">
    <source>
        <dbReference type="ARBA" id="ARBA00007776"/>
    </source>
</evidence>
<keyword evidence="6 8" id="KW-1133">Transmembrane helix</keyword>
<evidence type="ECO:0000256" key="6">
    <source>
        <dbReference type="ARBA" id="ARBA00022989"/>
    </source>
</evidence>
<dbReference type="EMBL" id="JABAIM010000004">
    <property type="protein sequence ID" value="NLR76694.1"/>
    <property type="molecule type" value="Genomic_DNA"/>
</dbReference>
<sequence>MSPRPQTLLLPVRPWFVWFSLLCALFLNLLPWRNHGLMLQPDFVILLLLYWNLYEPERVSLGWGLIFGLLMDVADAALAGQHALAYVVTLYLALQLSRRMRMFGQWWQAMHLMPLLLLGAAIMVLVRFLAERRLPGWSYFYGPMVGALCWPVLTHVLQWPQRRARESEL</sequence>
<feature type="transmembrane region" description="Helical" evidence="8">
    <location>
        <begin position="12"/>
        <end position="30"/>
    </location>
</feature>
<keyword evidence="7 8" id="KW-0472">Membrane</keyword>
<evidence type="ECO:0000256" key="1">
    <source>
        <dbReference type="ARBA" id="ARBA00004651"/>
    </source>
</evidence>
<feature type="transmembrane region" description="Helical" evidence="8">
    <location>
        <begin position="66"/>
        <end position="94"/>
    </location>
</feature>
<comment type="similarity">
    <text evidence="2">Belongs to the MreD family.</text>
</comment>
<evidence type="ECO:0000256" key="5">
    <source>
        <dbReference type="ARBA" id="ARBA00022960"/>
    </source>
</evidence>